<organism evidence="2 3">
    <name type="scientific">Limnoraphis robusta CCNP1315</name>
    <dbReference type="NCBI Taxonomy" id="3110306"/>
    <lineage>
        <taxon>Bacteria</taxon>
        <taxon>Bacillati</taxon>
        <taxon>Cyanobacteriota</taxon>
        <taxon>Cyanophyceae</taxon>
        <taxon>Oscillatoriophycideae</taxon>
        <taxon>Oscillatoriales</taxon>
        <taxon>Sirenicapillariaceae</taxon>
        <taxon>Limnoraphis</taxon>
    </lineage>
</organism>
<dbReference type="EMBL" id="JAYGHT010000131">
    <property type="protein sequence ID" value="MEA5521335.1"/>
    <property type="molecule type" value="Genomic_DNA"/>
</dbReference>
<evidence type="ECO:0000313" key="3">
    <source>
        <dbReference type="Proteomes" id="UP001301728"/>
    </source>
</evidence>
<feature type="compositionally biased region" description="Basic and acidic residues" evidence="1">
    <location>
        <begin position="13"/>
        <end position="26"/>
    </location>
</feature>
<evidence type="ECO:0000313" key="2">
    <source>
        <dbReference type="EMBL" id="MEA5521335.1"/>
    </source>
</evidence>
<comment type="caution">
    <text evidence="2">The sequence shown here is derived from an EMBL/GenBank/DDBJ whole genome shotgun (WGS) entry which is preliminary data.</text>
</comment>
<reference evidence="2 3" key="1">
    <citation type="submission" date="2023-12" db="EMBL/GenBank/DDBJ databases">
        <title>Baltic Sea Cyanobacteria.</title>
        <authorList>
            <person name="Delbaje E."/>
            <person name="Fewer D.P."/>
            <person name="Shishido T.K."/>
        </authorList>
    </citation>
    <scope>NUCLEOTIDE SEQUENCE [LARGE SCALE GENOMIC DNA]</scope>
    <source>
        <strain evidence="2 3">CCNP 1315</strain>
    </source>
</reference>
<proteinExistence type="predicted"/>
<keyword evidence="3" id="KW-1185">Reference proteome</keyword>
<sequence>MYKRPAPPAKSIENLKPRDPKNGERRRAVVSCRLTEEVRDRLTANLKQRGLSLPDLLTAIANDEVDIVDKSDNSEAA</sequence>
<evidence type="ECO:0000256" key="1">
    <source>
        <dbReference type="SAM" id="MobiDB-lite"/>
    </source>
</evidence>
<name>A0ABU5U2Q1_9CYAN</name>
<evidence type="ECO:0008006" key="4">
    <source>
        <dbReference type="Google" id="ProtNLM"/>
    </source>
</evidence>
<accession>A0ABU5U2Q1</accession>
<dbReference type="RefSeq" id="WP_323276201.1">
    <property type="nucleotide sequence ID" value="NZ_JAYGHT010000131.1"/>
</dbReference>
<protein>
    <recommendedName>
        <fullName evidence="4">Protein CopB</fullName>
    </recommendedName>
</protein>
<feature type="region of interest" description="Disordered" evidence="1">
    <location>
        <begin position="1"/>
        <end position="26"/>
    </location>
</feature>
<dbReference type="Proteomes" id="UP001301728">
    <property type="component" value="Unassembled WGS sequence"/>
</dbReference>
<gene>
    <name evidence="2" type="ORF">VB854_20560</name>
</gene>